<keyword evidence="1" id="KW-0812">Transmembrane</keyword>
<gene>
    <name evidence="2" type="ORF">BB934_00470</name>
</gene>
<dbReference type="KEGG" id="moc:BB934_00470"/>
<keyword evidence="1" id="KW-1133">Transmembrane helix</keyword>
<evidence type="ECO:0000256" key="1">
    <source>
        <dbReference type="SAM" id="Phobius"/>
    </source>
</evidence>
<evidence type="ECO:0000313" key="2">
    <source>
        <dbReference type="EMBL" id="ANY76877.1"/>
    </source>
</evidence>
<accession>A0A1B2EAC1</accession>
<sequence length="87" mass="9533">MYHAAFRIGAANARSKGLLPTIARVAIALAVGIALMATILVGLFIVLPLLLLGGAASYIYLRRRMRSARRHTPDDVIDAEYTIIDRR</sequence>
<dbReference type="EMBL" id="CP016616">
    <property type="protein sequence ID" value="ANY76877.1"/>
    <property type="molecule type" value="Genomic_DNA"/>
</dbReference>
<reference evidence="2" key="1">
    <citation type="submission" date="2016-07" db="EMBL/GenBank/DDBJ databases">
        <title>Microvirga ossetica sp. nov. a new species of rhizobia isolated from root nodules of the legume species Vicia alpestris Steven originated from North Ossetia region in the Caucasus.</title>
        <authorList>
            <person name="Safronova V.I."/>
            <person name="Kuznetsova I.G."/>
            <person name="Sazanova A.L."/>
            <person name="Belimov A."/>
            <person name="Andronov E."/>
            <person name="Osledkin Y.S."/>
            <person name="Onishchuk O.P."/>
            <person name="Kurchak O.N."/>
            <person name="Shaposhnikov A.I."/>
            <person name="Willems A."/>
            <person name="Tikhonovich I.A."/>
        </authorList>
    </citation>
    <scope>NUCLEOTIDE SEQUENCE [LARGE SCALE GENOMIC DNA]</scope>
    <source>
        <strain evidence="2">V5/3M</strain>
    </source>
</reference>
<dbReference type="AlphaFoldDB" id="A0A1B2EAC1"/>
<proteinExistence type="predicted"/>
<protein>
    <submittedName>
        <fullName evidence="2">Uncharacterized protein</fullName>
    </submittedName>
</protein>
<feature type="transmembrane region" description="Helical" evidence="1">
    <location>
        <begin position="43"/>
        <end position="61"/>
    </location>
</feature>
<organism evidence="2">
    <name type="scientific">Microvirga ossetica</name>
    <dbReference type="NCBI Taxonomy" id="1882682"/>
    <lineage>
        <taxon>Bacteria</taxon>
        <taxon>Pseudomonadati</taxon>
        <taxon>Pseudomonadota</taxon>
        <taxon>Alphaproteobacteria</taxon>
        <taxon>Hyphomicrobiales</taxon>
        <taxon>Methylobacteriaceae</taxon>
        <taxon>Microvirga</taxon>
    </lineage>
</organism>
<name>A0A1B2EAC1_9HYPH</name>
<feature type="transmembrane region" description="Helical" evidence="1">
    <location>
        <begin position="21"/>
        <end position="37"/>
    </location>
</feature>
<keyword evidence="1" id="KW-0472">Membrane</keyword>